<dbReference type="Proteomes" id="UP000735302">
    <property type="component" value="Unassembled WGS sequence"/>
</dbReference>
<dbReference type="EMBL" id="BLXT01007037">
    <property type="protein sequence ID" value="GFO36014.1"/>
    <property type="molecule type" value="Genomic_DNA"/>
</dbReference>
<evidence type="ECO:0000256" key="1">
    <source>
        <dbReference type="SAM" id="MobiDB-lite"/>
    </source>
</evidence>
<dbReference type="AlphaFoldDB" id="A0AAV4CVV6"/>
<organism evidence="2 3">
    <name type="scientific">Plakobranchus ocellatus</name>
    <dbReference type="NCBI Taxonomy" id="259542"/>
    <lineage>
        <taxon>Eukaryota</taxon>
        <taxon>Metazoa</taxon>
        <taxon>Spiralia</taxon>
        <taxon>Lophotrochozoa</taxon>
        <taxon>Mollusca</taxon>
        <taxon>Gastropoda</taxon>
        <taxon>Heterobranchia</taxon>
        <taxon>Euthyneura</taxon>
        <taxon>Panpulmonata</taxon>
        <taxon>Sacoglossa</taxon>
        <taxon>Placobranchoidea</taxon>
        <taxon>Plakobranchidae</taxon>
        <taxon>Plakobranchus</taxon>
    </lineage>
</organism>
<evidence type="ECO:0008006" key="4">
    <source>
        <dbReference type="Google" id="ProtNLM"/>
    </source>
</evidence>
<name>A0AAV4CVV6_9GAST</name>
<feature type="compositionally biased region" description="Pro residues" evidence="1">
    <location>
        <begin position="135"/>
        <end position="168"/>
    </location>
</feature>
<evidence type="ECO:0000313" key="2">
    <source>
        <dbReference type="EMBL" id="GFO36014.1"/>
    </source>
</evidence>
<feature type="region of interest" description="Disordered" evidence="1">
    <location>
        <begin position="105"/>
        <end position="171"/>
    </location>
</feature>
<feature type="compositionally biased region" description="Polar residues" evidence="1">
    <location>
        <begin position="110"/>
        <end position="119"/>
    </location>
</feature>
<accession>A0AAV4CVV6</accession>
<comment type="caution">
    <text evidence="2">The sequence shown here is derived from an EMBL/GenBank/DDBJ whole genome shotgun (WGS) entry which is preliminary data.</text>
</comment>
<evidence type="ECO:0000313" key="3">
    <source>
        <dbReference type="Proteomes" id="UP000735302"/>
    </source>
</evidence>
<keyword evidence="3" id="KW-1185">Reference proteome</keyword>
<proteinExistence type="predicted"/>
<protein>
    <recommendedName>
        <fullName evidence="4">GRAM domain-containing protein</fullName>
    </recommendedName>
</protein>
<gene>
    <name evidence="2" type="ORF">PoB_006251900</name>
</gene>
<sequence>MNTINWSPKISHTSQMRNRINSKAFLKTRPVALFRTAKRGVLIPVSEIPLDLLPSYKNGILLSSTVTPGKSVSGCQSLYFLIFQPNQQTQEIGKLFIRLVDVSEDKPSDDTNTVDSQVGSIVPPTPVVPSSQQHQPPPLPSTQQPPPPHMMRPGPPNMGPPTIPPPTHMMPARPGMMQQQQPVPHVQPPATPPHHDIQRMNFFTPPPQIPLRLPTPVHVYSRAQQHLVRHPQQPQPVAPQQPQCLCYNHRVDPKIVSLTGFWKRKFPLKIGESQSSIIEV</sequence>
<reference evidence="2 3" key="1">
    <citation type="journal article" date="2021" name="Elife">
        <title>Chloroplast acquisition without the gene transfer in kleptoplastic sea slugs, Plakobranchus ocellatus.</title>
        <authorList>
            <person name="Maeda T."/>
            <person name="Takahashi S."/>
            <person name="Yoshida T."/>
            <person name="Shimamura S."/>
            <person name="Takaki Y."/>
            <person name="Nagai Y."/>
            <person name="Toyoda A."/>
            <person name="Suzuki Y."/>
            <person name="Arimoto A."/>
            <person name="Ishii H."/>
            <person name="Satoh N."/>
            <person name="Nishiyama T."/>
            <person name="Hasebe M."/>
            <person name="Maruyama T."/>
            <person name="Minagawa J."/>
            <person name="Obokata J."/>
            <person name="Shigenobu S."/>
        </authorList>
    </citation>
    <scope>NUCLEOTIDE SEQUENCE [LARGE SCALE GENOMIC DNA]</scope>
</reference>